<dbReference type="AlphaFoldDB" id="A0A0J9XFV6"/>
<evidence type="ECO:0000313" key="6">
    <source>
        <dbReference type="EMBL" id="KAF5102972.1"/>
    </source>
</evidence>
<dbReference type="GO" id="GO:0006412">
    <property type="term" value="P:translation"/>
    <property type="evidence" value="ECO:0007669"/>
    <property type="project" value="InterPro"/>
</dbReference>
<dbReference type="GO" id="GO:1990904">
    <property type="term" value="C:ribonucleoprotein complex"/>
    <property type="evidence" value="ECO:0007669"/>
    <property type="project" value="UniProtKB-KW"/>
</dbReference>
<dbReference type="PANTHER" id="PTHR10744:SF1">
    <property type="entry name" value="SMALL RIBOSOMAL SUBUNIT PROTEIN US17M"/>
    <property type="match status" value="1"/>
</dbReference>
<evidence type="ECO:0000313" key="5">
    <source>
        <dbReference type="EMBL" id="CDO55765.1"/>
    </source>
</evidence>
<dbReference type="PANTHER" id="PTHR10744">
    <property type="entry name" value="40S RIBOSOMAL PROTEIN S11 FAMILY MEMBER"/>
    <property type="match status" value="1"/>
</dbReference>
<dbReference type="CDD" id="cd00364">
    <property type="entry name" value="Ribosomal_uS17"/>
    <property type="match status" value="1"/>
</dbReference>
<keyword evidence="3" id="KW-0687">Ribonucleoprotein</keyword>
<gene>
    <name evidence="5" type="ORF">BN980_GECA12s02001g</name>
    <name evidence="6" type="ORF">DV451_001672</name>
</gene>
<reference evidence="5 7" key="1">
    <citation type="submission" date="2014-03" db="EMBL/GenBank/DDBJ databases">
        <authorList>
            <person name="Casaregola S."/>
        </authorList>
    </citation>
    <scope>NUCLEOTIDE SEQUENCE [LARGE SCALE GENOMIC DNA]</scope>
    <source>
        <strain evidence="5 7">CLIB 918</strain>
    </source>
</reference>
<dbReference type="SUPFAM" id="SSF50249">
    <property type="entry name" value="Nucleic acid-binding proteins"/>
    <property type="match status" value="1"/>
</dbReference>
<accession>A0A0J9XFV6</accession>
<reference evidence="6" key="2">
    <citation type="journal article" date="2020" name="Front. Microbiol.">
        <title>Phenotypic and Genetic Characterization of the Cheese Ripening Yeast Geotrichum candidum.</title>
        <authorList>
            <person name="Perkins V."/>
            <person name="Vignola S."/>
            <person name="Lessard M.H."/>
            <person name="Plante P.L."/>
            <person name="Corbeil J."/>
            <person name="Dugat-Bony E."/>
            <person name="Frenette M."/>
            <person name="Labrie S."/>
        </authorList>
    </citation>
    <scope>NUCLEOTIDE SEQUENCE</scope>
    <source>
        <strain evidence="6">LMA-70</strain>
    </source>
</reference>
<dbReference type="STRING" id="1173061.A0A0J9XFV6"/>
<dbReference type="Proteomes" id="UP000750522">
    <property type="component" value="Unassembled WGS sequence"/>
</dbReference>
<evidence type="ECO:0000313" key="7">
    <source>
        <dbReference type="Proteomes" id="UP000242525"/>
    </source>
</evidence>
<keyword evidence="4" id="KW-0175">Coiled coil</keyword>
<proteinExistence type="inferred from homology"/>
<evidence type="ECO:0000256" key="4">
    <source>
        <dbReference type="SAM" id="Coils"/>
    </source>
</evidence>
<protein>
    <submittedName>
        <fullName evidence="5">Similar to Saccharomyces cerevisiae YMR188C MRPS17 Mitochondrial ribosomal protein of the small subunit</fullName>
    </submittedName>
</protein>
<dbReference type="OrthoDB" id="274752at2759"/>
<dbReference type="EMBL" id="QQZK01000026">
    <property type="protein sequence ID" value="KAF5102972.1"/>
    <property type="molecule type" value="Genomic_DNA"/>
</dbReference>
<dbReference type="Proteomes" id="UP000242525">
    <property type="component" value="Unassembled WGS sequence"/>
</dbReference>
<evidence type="ECO:0000256" key="2">
    <source>
        <dbReference type="ARBA" id="ARBA00022980"/>
    </source>
</evidence>
<keyword evidence="7" id="KW-1185">Reference proteome</keyword>
<dbReference type="InterPro" id="IPR000266">
    <property type="entry name" value="Ribosomal_uS17"/>
</dbReference>
<evidence type="ECO:0000256" key="3">
    <source>
        <dbReference type="ARBA" id="ARBA00023274"/>
    </source>
</evidence>
<dbReference type="Gene3D" id="2.40.50.140">
    <property type="entry name" value="Nucleic acid-binding proteins"/>
    <property type="match status" value="1"/>
</dbReference>
<dbReference type="GO" id="GO:0005739">
    <property type="term" value="C:mitochondrion"/>
    <property type="evidence" value="ECO:0007669"/>
    <property type="project" value="TreeGrafter"/>
</dbReference>
<dbReference type="GO" id="GO:0005840">
    <property type="term" value="C:ribosome"/>
    <property type="evidence" value="ECO:0007669"/>
    <property type="project" value="UniProtKB-KW"/>
</dbReference>
<reference evidence="6" key="3">
    <citation type="submission" date="2020-01" db="EMBL/GenBank/DDBJ databases">
        <authorList>
            <person name="Perkins V."/>
            <person name="Lessard M.-H."/>
            <person name="Dugat-Bony E."/>
            <person name="Frenette M."/>
            <person name="Labrie S."/>
        </authorList>
    </citation>
    <scope>NUCLEOTIDE SEQUENCE</scope>
    <source>
        <strain evidence="6">LMA-70</strain>
    </source>
</reference>
<dbReference type="Pfam" id="PF00366">
    <property type="entry name" value="Ribosomal_S17"/>
    <property type="match status" value="1"/>
</dbReference>
<keyword evidence="2 5" id="KW-0689">Ribosomal protein</keyword>
<organism evidence="5 7">
    <name type="scientific">Geotrichum candidum</name>
    <name type="common">Oospora lactis</name>
    <name type="synonym">Dipodascus geotrichum</name>
    <dbReference type="NCBI Taxonomy" id="1173061"/>
    <lineage>
        <taxon>Eukaryota</taxon>
        <taxon>Fungi</taxon>
        <taxon>Dikarya</taxon>
        <taxon>Ascomycota</taxon>
        <taxon>Saccharomycotina</taxon>
        <taxon>Dipodascomycetes</taxon>
        <taxon>Dipodascales</taxon>
        <taxon>Dipodascaceae</taxon>
        <taxon>Geotrichum</taxon>
    </lineage>
</organism>
<name>A0A0J9XFV6_GEOCN</name>
<sequence>MAKQNFVGMVISHGKMNKTVKVRVQRMHFNKIINKDIVRFTDFLVHDEANKCKEGDIVRIQYVRPLSARKSFAVSEILRNKGLSWIQYREEAPAKVKAEELQKIAEYKEQVAKKLGENGNETVKQQMDDFRTLNKISLTNLTDESKTQVSSILKKYNIDTLEWPNKYPLFDLEINKLRNELEDLKIEINKSNFGPQASKLLKEDPKKANQILLSLGKSEPEKMPKNIKKNILMKYYVNLLSKDSASA</sequence>
<feature type="coiled-coil region" evidence="4">
    <location>
        <begin position="167"/>
        <end position="194"/>
    </location>
</feature>
<dbReference type="InterPro" id="IPR012340">
    <property type="entry name" value="NA-bd_OB-fold"/>
</dbReference>
<evidence type="ECO:0000256" key="1">
    <source>
        <dbReference type="ARBA" id="ARBA00010254"/>
    </source>
</evidence>
<dbReference type="EMBL" id="CCBN010000012">
    <property type="protein sequence ID" value="CDO55765.1"/>
    <property type="molecule type" value="Genomic_DNA"/>
</dbReference>
<comment type="caution">
    <text evidence="5">The sequence shown here is derived from an EMBL/GenBank/DDBJ whole genome shotgun (WGS) entry which is preliminary data.</text>
</comment>
<dbReference type="GO" id="GO:0003735">
    <property type="term" value="F:structural constituent of ribosome"/>
    <property type="evidence" value="ECO:0007669"/>
    <property type="project" value="InterPro"/>
</dbReference>
<comment type="similarity">
    <text evidence="1">Belongs to the universal ribosomal protein uS17 family.</text>
</comment>